<reference evidence="2 3" key="1">
    <citation type="submission" date="2024-03" db="EMBL/GenBank/DDBJ databases">
        <authorList>
            <person name="Gkanogiannis A."/>
            <person name="Becerra Lopez-Lavalle L."/>
        </authorList>
    </citation>
    <scope>NUCLEOTIDE SEQUENCE [LARGE SCALE GENOMIC DNA]</scope>
</reference>
<proteinExistence type="predicted"/>
<evidence type="ECO:0000313" key="3">
    <source>
        <dbReference type="Proteomes" id="UP001642487"/>
    </source>
</evidence>
<feature type="non-terminal residue" evidence="2">
    <location>
        <position position="101"/>
    </location>
</feature>
<protein>
    <submittedName>
        <fullName evidence="2">Uncharacterized protein</fullName>
    </submittedName>
</protein>
<feature type="region of interest" description="Disordered" evidence="1">
    <location>
        <begin position="45"/>
        <end position="69"/>
    </location>
</feature>
<sequence length="101" mass="10781">ITNPYLRLGIPATFSVNDGGKQLETATANDQRGLTSVISGNELCGERNGKANHENRLGSGLEVNGEDEQTPMVNEWWSVATRAAEEMLNGVASALGHGRTK</sequence>
<evidence type="ECO:0000256" key="1">
    <source>
        <dbReference type="SAM" id="MobiDB-lite"/>
    </source>
</evidence>
<gene>
    <name evidence="2" type="ORF">CITCOLO1_LOCUS16216</name>
</gene>
<dbReference type="Proteomes" id="UP001642487">
    <property type="component" value="Chromosome 6"/>
</dbReference>
<name>A0ABP0YTZ1_9ROSI</name>
<accession>A0ABP0YTZ1</accession>
<evidence type="ECO:0000313" key="2">
    <source>
        <dbReference type="EMBL" id="CAK9324000.1"/>
    </source>
</evidence>
<feature type="compositionally biased region" description="Basic and acidic residues" evidence="1">
    <location>
        <begin position="45"/>
        <end position="56"/>
    </location>
</feature>
<dbReference type="EMBL" id="OZ021740">
    <property type="protein sequence ID" value="CAK9324000.1"/>
    <property type="molecule type" value="Genomic_DNA"/>
</dbReference>
<keyword evidence="3" id="KW-1185">Reference proteome</keyword>
<organism evidence="2 3">
    <name type="scientific">Citrullus colocynthis</name>
    <name type="common">colocynth</name>
    <dbReference type="NCBI Taxonomy" id="252529"/>
    <lineage>
        <taxon>Eukaryota</taxon>
        <taxon>Viridiplantae</taxon>
        <taxon>Streptophyta</taxon>
        <taxon>Embryophyta</taxon>
        <taxon>Tracheophyta</taxon>
        <taxon>Spermatophyta</taxon>
        <taxon>Magnoliopsida</taxon>
        <taxon>eudicotyledons</taxon>
        <taxon>Gunneridae</taxon>
        <taxon>Pentapetalae</taxon>
        <taxon>rosids</taxon>
        <taxon>fabids</taxon>
        <taxon>Cucurbitales</taxon>
        <taxon>Cucurbitaceae</taxon>
        <taxon>Benincaseae</taxon>
        <taxon>Citrullus</taxon>
    </lineage>
</organism>